<proteinExistence type="predicted"/>
<name>A0ACB8SM88_9AGAM</name>
<reference evidence="1" key="1">
    <citation type="submission" date="2021-03" db="EMBL/GenBank/DDBJ databases">
        <authorList>
            <consortium name="DOE Joint Genome Institute"/>
            <person name="Ahrendt S."/>
            <person name="Looney B.P."/>
            <person name="Miyauchi S."/>
            <person name="Morin E."/>
            <person name="Drula E."/>
            <person name="Courty P.E."/>
            <person name="Chicoki N."/>
            <person name="Fauchery L."/>
            <person name="Kohler A."/>
            <person name="Kuo A."/>
            <person name="Labutti K."/>
            <person name="Pangilinan J."/>
            <person name="Lipzen A."/>
            <person name="Riley R."/>
            <person name="Andreopoulos W."/>
            <person name="He G."/>
            <person name="Johnson J."/>
            <person name="Barry K.W."/>
            <person name="Grigoriev I.V."/>
            <person name="Nagy L."/>
            <person name="Hibbett D."/>
            <person name="Henrissat B."/>
            <person name="Matheny P.B."/>
            <person name="Labbe J."/>
            <person name="Martin F."/>
        </authorList>
    </citation>
    <scope>NUCLEOTIDE SEQUENCE</scope>
    <source>
        <strain evidence="1">HHB10654</strain>
    </source>
</reference>
<accession>A0ACB8SM88</accession>
<protein>
    <submittedName>
        <fullName evidence="1">Uncharacterized protein</fullName>
    </submittedName>
</protein>
<sequence>MVYLLRLHYPRGLAIQEHLFSGAAHNVFCFPAFISGFLEFVESEVHGDDGAQLQETIARLLDVLHFCGSGPHVVSNPACVRTRYIRNFAPPCMDVNAAIFPSSFCPNISALTYDTFAVLSISRLSLSADYSEPLRIASHRNTDLQELATPRHHTSSADHRNATAPKAALPRR</sequence>
<evidence type="ECO:0000313" key="2">
    <source>
        <dbReference type="Proteomes" id="UP000814140"/>
    </source>
</evidence>
<dbReference type="EMBL" id="MU277250">
    <property type="protein sequence ID" value="KAI0057205.1"/>
    <property type="molecule type" value="Genomic_DNA"/>
</dbReference>
<gene>
    <name evidence="1" type="ORF">BV25DRAFT_1446369</name>
</gene>
<dbReference type="Proteomes" id="UP000814140">
    <property type="component" value="Unassembled WGS sequence"/>
</dbReference>
<reference evidence="1" key="2">
    <citation type="journal article" date="2022" name="New Phytol.">
        <title>Evolutionary transition to the ectomycorrhizal habit in the genomes of a hyperdiverse lineage of mushroom-forming fungi.</title>
        <authorList>
            <person name="Looney B."/>
            <person name="Miyauchi S."/>
            <person name="Morin E."/>
            <person name="Drula E."/>
            <person name="Courty P.E."/>
            <person name="Kohler A."/>
            <person name="Kuo A."/>
            <person name="LaButti K."/>
            <person name="Pangilinan J."/>
            <person name="Lipzen A."/>
            <person name="Riley R."/>
            <person name="Andreopoulos W."/>
            <person name="He G."/>
            <person name="Johnson J."/>
            <person name="Nolan M."/>
            <person name="Tritt A."/>
            <person name="Barry K.W."/>
            <person name="Grigoriev I.V."/>
            <person name="Nagy L.G."/>
            <person name="Hibbett D."/>
            <person name="Henrissat B."/>
            <person name="Matheny P.B."/>
            <person name="Labbe J."/>
            <person name="Martin F.M."/>
        </authorList>
    </citation>
    <scope>NUCLEOTIDE SEQUENCE</scope>
    <source>
        <strain evidence="1">HHB10654</strain>
    </source>
</reference>
<comment type="caution">
    <text evidence="1">The sequence shown here is derived from an EMBL/GenBank/DDBJ whole genome shotgun (WGS) entry which is preliminary data.</text>
</comment>
<keyword evidence="2" id="KW-1185">Reference proteome</keyword>
<evidence type="ECO:0000313" key="1">
    <source>
        <dbReference type="EMBL" id="KAI0057205.1"/>
    </source>
</evidence>
<organism evidence="1 2">
    <name type="scientific">Artomyces pyxidatus</name>
    <dbReference type="NCBI Taxonomy" id="48021"/>
    <lineage>
        <taxon>Eukaryota</taxon>
        <taxon>Fungi</taxon>
        <taxon>Dikarya</taxon>
        <taxon>Basidiomycota</taxon>
        <taxon>Agaricomycotina</taxon>
        <taxon>Agaricomycetes</taxon>
        <taxon>Russulales</taxon>
        <taxon>Auriscalpiaceae</taxon>
        <taxon>Artomyces</taxon>
    </lineage>
</organism>